<protein>
    <submittedName>
        <fullName evidence="2">Uncharacterized protein</fullName>
    </submittedName>
</protein>
<gene>
    <name evidence="2" type="ORF">SAMN05443431_101268</name>
</gene>
<reference evidence="3" key="1">
    <citation type="submission" date="2016-10" db="EMBL/GenBank/DDBJ databases">
        <authorList>
            <person name="Varghese N."/>
            <person name="Submissions S."/>
        </authorList>
    </citation>
    <scope>NUCLEOTIDE SEQUENCE [LARGE SCALE GENOMIC DNA]</scope>
    <source>
        <strain evidence="3">DSM 28881</strain>
    </source>
</reference>
<dbReference type="AlphaFoldDB" id="A0A1I3J5S6"/>
<proteinExistence type="predicted"/>
<organism evidence="2 3">
    <name type="scientific">Olleya namhaensis</name>
    <dbReference type="NCBI Taxonomy" id="1144750"/>
    <lineage>
        <taxon>Bacteria</taxon>
        <taxon>Pseudomonadati</taxon>
        <taxon>Bacteroidota</taxon>
        <taxon>Flavobacteriia</taxon>
        <taxon>Flavobacteriales</taxon>
        <taxon>Flavobacteriaceae</taxon>
    </lineage>
</organism>
<sequence>MKKHTLLIFFLSISISLFSQTKWSETFSTSSYQNKIIEDNKRDVEYNVFGDFEINYYVYESEKTHGYVNINSESDSKRYKLVEGSFNKVLDKNGKTLYLDFMAKADHLKSSVSVNIWGDSVNLSYILPSGQMIIEVYKK</sequence>
<accession>A0A1I3J5S6</accession>
<dbReference type="EMBL" id="FORM01000001">
    <property type="protein sequence ID" value="SFI55691.1"/>
    <property type="molecule type" value="Genomic_DNA"/>
</dbReference>
<dbReference type="RefSeq" id="WP_143067772.1">
    <property type="nucleotide sequence ID" value="NZ_FORM01000001.1"/>
</dbReference>
<feature type="signal peptide" evidence="1">
    <location>
        <begin position="1"/>
        <end position="19"/>
    </location>
</feature>
<evidence type="ECO:0000313" key="3">
    <source>
        <dbReference type="Proteomes" id="UP000199559"/>
    </source>
</evidence>
<evidence type="ECO:0000313" key="2">
    <source>
        <dbReference type="EMBL" id="SFI55691.1"/>
    </source>
</evidence>
<dbReference type="Proteomes" id="UP000199559">
    <property type="component" value="Unassembled WGS sequence"/>
</dbReference>
<keyword evidence="3" id="KW-1185">Reference proteome</keyword>
<evidence type="ECO:0000256" key="1">
    <source>
        <dbReference type="SAM" id="SignalP"/>
    </source>
</evidence>
<name>A0A1I3J5S6_9FLAO</name>
<keyword evidence="1" id="KW-0732">Signal</keyword>
<feature type="chain" id="PRO_5011504392" evidence="1">
    <location>
        <begin position="20"/>
        <end position="139"/>
    </location>
</feature>